<dbReference type="Proteomes" id="UP000466607">
    <property type="component" value="Chromosome"/>
</dbReference>
<dbReference type="InterPro" id="IPR011990">
    <property type="entry name" value="TPR-like_helical_dom_sf"/>
</dbReference>
<feature type="transmembrane region" description="Helical" evidence="1">
    <location>
        <begin position="32"/>
        <end position="54"/>
    </location>
</feature>
<protein>
    <recommendedName>
        <fullName evidence="4">Tetratricopeptide repeat protein</fullName>
    </recommendedName>
</protein>
<proteinExistence type="predicted"/>
<reference evidence="2 3" key="1">
    <citation type="journal article" date="2019" name="Emerg. Microbes Infect.">
        <title>Comprehensive subspecies identification of 175 nontuberculous mycobacteria species based on 7547 genomic profiles.</title>
        <authorList>
            <person name="Matsumoto Y."/>
            <person name="Kinjo T."/>
            <person name="Motooka D."/>
            <person name="Nabeya D."/>
            <person name="Jung N."/>
            <person name="Uechi K."/>
            <person name="Horii T."/>
            <person name="Iida T."/>
            <person name="Fujita J."/>
            <person name="Nakamura S."/>
        </authorList>
    </citation>
    <scope>NUCLEOTIDE SEQUENCE [LARGE SCALE GENOMIC DNA]</scope>
    <source>
        <strain evidence="2 3">JCM 17423</strain>
    </source>
</reference>
<name>A0AAD1MWA4_9MYCO</name>
<accession>A0AAD1MWA4</accession>
<dbReference type="SUPFAM" id="SSF48452">
    <property type="entry name" value="TPR-like"/>
    <property type="match status" value="1"/>
</dbReference>
<organism evidence="2 3">
    <name type="scientific">Mycolicibacterium litorale</name>
    <dbReference type="NCBI Taxonomy" id="758802"/>
    <lineage>
        <taxon>Bacteria</taxon>
        <taxon>Bacillati</taxon>
        <taxon>Actinomycetota</taxon>
        <taxon>Actinomycetes</taxon>
        <taxon>Mycobacteriales</taxon>
        <taxon>Mycobacteriaceae</taxon>
        <taxon>Mycolicibacterium</taxon>
    </lineage>
</organism>
<gene>
    <name evidence="2" type="ORF">MLIT_41600</name>
</gene>
<evidence type="ECO:0000313" key="2">
    <source>
        <dbReference type="EMBL" id="BBY18568.1"/>
    </source>
</evidence>
<evidence type="ECO:0008006" key="4">
    <source>
        <dbReference type="Google" id="ProtNLM"/>
    </source>
</evidence>
<dbReference type="EMBL" id="AP022586">
    <property type="protein sequence ID" value="BBY18568.1"/>
    <property type="molecule type" value="Genomic_DNA"/>
</dbReference>
<sequence>MVAVASFLVALISGLANLVRTLSDNNRTDAQLFSAIGWLLAAAVALVFATAVVINASRRDRLTQIHALRVAPVRISTVDPVDLGVAAPTPGYRLLAANYVRRKRADTELDRAVAHALSVRSMKWIVAVNGPATVGKSRTLFEGLCRHGDLIVVAPRNNAALQKILDPGEARLELEGPAVLWLDPFEIFANDIVSGDLRRWRESGPGRIVALAYGGNTSLGIDVTQGLSDHVCRVLVDRTTAEEVEVLADKIAPDQLGEVHKHGLAAYLVAGHDIEKKLIHRAHPGELGENLPGAAIVEAAIDWHRCGRIDAISRQDLRDLWTCYTPSSPHLEKNFQDALDWALKPVAGSISLLHDATDGDDQRYRAYPYAVHLRTASLSTEPPDEVWSRALCHGSPPQALLVAGAALKYGRTDDAVTALTQAAMLSEGLPTDYAIYAWAQVAAIHSAGDNHDDAVDACDRLISLIRSDRDTSTTRLGVLANALATRAYHLLTGAPGHPDRRAEALACYDLLIDLYFENADRGGAGALRLAAALAVIHKVEATAGRDESFRYDKLPDALELWDKLITDYFADPGLNQGSSVPGGTSSEAWAELRRLVATALNQKSDALTALADVGGAVSVEWANEGYERVVAVFGSDADRDVRNQVEHAVLRLASSYIAQHRRSQEAMEVIASALAVYERWIAQHPLGESHESAVALYGKGAILAYSRWGREQSRTYYQEVVERFRDSQDPFVRSVVATALLNDADICVSSGLPEIARSNYEQIISDYADDLNPRTRAAVDAAAAGLKSLG</sequence>
<evidence type="ECO:0000256" key="1">
    <source>
        <dbReference type="SAM" id="Phobius"/>
    </source>
</evidence>
<evidence type="ECO:0000313" key="3">
    <source>
        <dbReference type="Proteomes" id="UP000466607"/>
    </source>
</evidence>
<dbReference type="Gene3D" id="1.25.40.10">
    <property type="entry name" value="Tetratricopeptide repeat domain"/>
    <property type="match status" value="1"/>
</dbReference>
<keyword evidence="1" id="KW-0812">Transmembrane</keyword>
<keyword evidence="1" id="KW-1133">Transmembrane helix</keyword>
<keyword evidence="1" id="KW-0472">Membrane</keyword>
<keyword evidence="3" id="KW-1185">Reference proteome</keyword>
<dbReference type="AlphaFoldDB" id="A0AAD1MWA4"/>